<accession>A0A3S1B265</accession>
<name>A0A3S1B265_ELYCH</name>
<feature type="signal peptide" evidence="1">
    <location>
        <begin position="1"/>
        <end position="22"/>
    </location>
</feature>
<dbReference type="OrthoDB" id="8964431at2759"/>
<evidence type="ECO:0000313" key="2">
    <source>
        <dbReference type="EMBL" id="RUS78070.1"/>
    </source>
</evidence>
<dbReference type="AlphaFoldDB" id="A0A3S1B265"/>
<evidence type="ECO:0000313" key="3">
    <source>
        <dbReference type="Proteomes" id="UP000271974"/>
    </source>
</evidence>
<sequence>MMTMVMMLLVMLSIQTVVSVVAFEQHPVDLSRSGFETKRVLGKSGQKWRESAQRDARVKIPDVKSLKAPETLKEILNSEGRVSRNGKKTHRTARDVEYYTSHETRGPLRLPLEAQLPARIPLEMQGPFRLPLGNQGRIRLPLDTQGPLRLPLDTQGLLRLPIGNQGLIRLPLKGQGPPRLSFEAQRSLRFPVETQGFLRPSFEMQEPLILPGLQGVSSLNRNSGFAALVRGVKPETAQPAGNRAKRFRDVDDDFRRMLRILEERRRAEQMRKLLDMINSVMQTKRGSPQIPA</sequence>
<organism evidence="2 3">
    <name type="scientific">Elysia chlorotica</name>
    <name type="common">Eastern emerald elysia</name>
    <name type="synonym">Sea slug</name>
    <dbReference type="NCBI Taxonomy" id="188477"/>
    <lineage>
        <taxon>Eukaryota</taxon>
        <taxon>Metazoa</taxon>
        <taxon>Spiralia</taxon>
        <taxon>Lophotrochozoa</taxon>
        <taxon>Mollusca</taxon>
        <taxon>Gastropoda</taxon>
        <taxon>Heterobranchia</taxon>
        <taxon>Euthyneura</taxon>
        <taxon>Panpulmonata</taxon>
        <taxon>Sacoglossa</taxon>
        <taxon>Placobranchoidea</taxon>
        <taxon>Plakobranchidae</taxon>
        <taxon>Elysia</taxon>
    </lineage>
</organism>
<keyword evidence="3" id="KW-1185">Reference proteome</keyword>
<gene>
    <name evidence="2" type="ORF">EGW08_014150</name>
</gene>
<proteinExistence type="predicted"/>
<feature type="chain" id="PRO_5018672366" description="Corticotropin-releasing factor domain-containing protein" evidence="1">
    <location>
        <begin position="23"/>
        <end position="292"/>
    </location>
</feature>
<evidence type="ECO:0000256" key="1">
    <source>
        <dbReference type="SAM" id="SignalP"/>
    </source>
</evidence>
<comment type="caution">
    <text evidence="2">The sequence shown here is derived from an EMBL/GenBank/DDBJ whole genome shotgun (WGS) entry which is preliminary data.</text>
</comment>
<protein>
    <recommendedName>
        <fullName evidence="4">Corticotropin-releasing factor domain-containing protein</fullName>
    </recommendedName>
</protein>
<evidence type="ECO:0008006" key="4">
    <source>
        <dbReference type="Google" id="ProtNLM"/>
    </source>
</evidence>
<keyword evidence="1" id="KW-0732">Signal</keyword>
<reference evidence="2 3" key="1">
    <citation type="submission" date="2019-01" db="EMBL/GenBank/DDBJ databases">
        <title>A draft genome assembly of the solar-powered sea slug Elysia chlorotica.</title>
        <authorList>
            <person name="Cai H."/>
            <person name="Li Q."/>
            <person name="Fang X."/>
            <person name="Li J."/>
            <person name="Curtis N.E."/>
            <person name="Altenburger A."/>
            <person name="Shibata T."/>
            <person name="Feng M."/>
            <person name="Maeda T."/>
            <person name="Schwartz J.A."/>
            <person name="Shigenobu S."/>
            <person name="Lundholm N."/>
            <person name="Nishiyama T."/>
            <person name="Yang H."/>
            <person name="Hasebe M."/>
            <person name="Li S."/>
            <person name="Pierce S.K."/>
            <person name="Wang J."/>
        </authorList>
    </citation>
    <scope>NUCLEOTIDE SEQUENCE [LARGE SCALE GENOMIC DNA]</scope>
    <source>
        <strain evidence="2">EC2010</strain>
        <tissue evidence="2">Whole organism of an adult</tissue>
    </source>
</reference>
<dbReference type="EMBL" id="RQTK01000534">
    <property type="protein sequence ID" value="RUS78070.1"/>
    <property type="molecule type" value="Genomic_DNA"/>
</dbReference>
<dbReference type="Proteomes" id="UP000271974">
    <property type="component" value="Unassembled WGS sequence"/>
</dbReference>